<dbReference type="STRING" id="869754.A0A1A0HBQ0"/>
<dbReference type="EMBL" id="LXTC01000003">
    <property type="protein sequence ID" value="OBA21410.1"/>
    <property type="molecule type" value="Genomic_DNA"/>
</dbReference>
<accession>A0A1A0HBQ0</accession>
<dbReference type="OrthoDB" id="1095242at2759"/>
<sequence>MADALERDIKKEKANQTPTSVALREPALLFNYVEDKTKSLYDQLSEHLSQPRFDTVKLELQSGLASPDANTSTLAALKLPSDSSCASTGYRKMPGDAAYLIGHTDDYPISN</sequence>
<dbReference type="GO" id="GO:1990526">
    <property type="term" value="C:Ste12p-Dig1p-Dig2p complex"/>
    <property type="evidence" value="ECO:0007669"/>
    <property type="project" value="TreeGrafter"/>
</dbReference>
<comment type="subcellular location">
    <subcellularLocation>
        <location evidence="1">Nucleus</location>
    </subcellularLocation>
</comment>
<dbReference type="PANTHER" id="PTHR47427:SF1">
    <property type="entry name" value="PROTEIN STE12"/>
    <property type="match status" value="1"/>
</dbReference>
<reference evidence="5 6" key="1">
    <citation type="submission" date="2016-05" db="EMBL/GenBank/DDBJ databases">
        <title>Comparative genomics of biotechnologically important yeasts.</title>
        <authorList>
            <consortium name="DOE Joint Genome Institute"/>
            <person name="Riley R."/>
            <person name="Haridas S."/>
            <person name="Wolfe K.H."/>
            <person name="Lopes M.R."/>
            <person name="Hittinger C.T."/>
            <person name="Goker M."/>
            <person name="Salamov A."/>
            <person name="Wisecaver J."/>
            <person name="Long T.M."/>
            <person name="Aerts A.L."/>
            <person name="Barry K."/>
            <person name="Choi C."/>
            <person name="Clum A."/>
            <person name="Coughlan A.Y."/>
            <person name="Deshpande S."/>
            <person name="Douglass A.P."/>
            <person name="Hanson S.J."/>
            <person name="Klenk H.-P."/>
            <person name="LaButti K."/>
            <person name="Lapidus A."/>
            <person name="Lindquist E."/>
            <person name="Lipzen A."/>
            <person name="Meier-kolthoff J.P."/>
            <person name="Ohm R.A."/>
            <person name="Otillar R.P."/>
            <person name="Pangilinan J."/>
            <person name="Peng Y."/>
            <person name="Rokas A."/>
            <person name="Rosa C.A."/>
            <person name="Scheuner C."/>
            <person name="Sibirny A.A."/>
            <person name="Slot J.C."/>
            <person name="Stielow J.B."/>
            <person name="Sun H."/>
            <person name="Kurtzman C.P."/>
            <person name="Blackwell M."/>
            <person name="Grigoriev I.V."/>
            <person name="Jeffries T.W."/>
        </authorList>
    </citation>
    <scope>NUCLEOTIDE SEQUENCE [LARGE SCALE GENOMIC DNA]</scope>
    <source>
        <strain evidence="5 6">NRRL YB-4993</strain>
    </source>
</reference>
<protein>
    <submittedName>
        <fullName evidence="5">Uncharacterized protein</fullName>
    </submittedName>
</protein>
<keyword evidence="2" id="KW-0805">Transcription regulation</keyword>
<proteinExistence type="predicted"/>
<dbReference type="GO" id="GO:1990527">
    <property type="term" value="C:Tec1p-Ste12p-Dig1p complex"/>
    <property type="evidence" value="ECO:0007669"/>
    <property type="project" value="TreeGrafter"/>
</dbReference>
<keyword evidence="6" id="KW-1185">Reference proteome</keyword>
<dbReference type="AlphaFoldDB" id="A0A1A0HBQ0"/>
<organism evidence="5 6">
    <name type="scientific">Metschnikowia bicuspidata var. bicuspidata NRRL YB-4993</name>
    <dbReference type="NCBI Taxonomy" id="869754"/>
    <lineage>
        <taxon>Eukaryota</taxon>
        <taxon>Fungi</taxon>
        <taxon>Dikarya</taxon>
        <taxon>Ascomycota</taxon>
        <taxon>Saccharomycotina</taxon>
        <taxon>Pichiomycetes</taxon>
        <taxon>Metschnikowiaceae</taxon>
        <taxon>Metschnikowia</taxon>
    </lineage>
</organism>
<comment type="caution">
    <text evidence="5">The sequence shown here is derived from an EMBL/GenBank/DDBJ whole genome shotgun (WGS) entry which is preliminary data.</text>
</comment>
<evidence type="ECO:0000256" key="4">
    <source>
        <dbReference type="ARBA" id="ARBA00023242"/>
    </source>
</evidence>
<name>A0A1A0HBQ0_9ASCO</name>
<dbReference type="InterPro" id="IPR052127">
    <property type="entry name" value="STE12_transcription_factor"/>
</dbReference>
<evidence type="ECO:0000256" key="3">
    <source>
        <dbReference type="ARBA" id="ARBA00023163"/>
    </source>
</evidence>
<dbReference type="GO" id="GO:0005634">
    <property type="term" value="C:nucleus"/>
    <property type="evidence" value="ECO:0007669"/>
    <property type="project" value="UniProtKB-SubCell"/>
</dbReference>
<dbReference type="GO" id="GO:2000220">
    <property type="term" value="P:regulation of pseudohyphal growth"/>
    <property type="evidence" value="ECO:0007669"/>
    <property type="project" value="TreeGrafter"/>
</dbReference>
<dbReference type="Proteomes" id="UP000092555">
    <property type="component" value="Unassembled WGS sequence"/>
</dbReference>
<dbReference type="GO" id="GO:0003700">
    <property type="term" value="F:DNA-binding transcription factor activity"/>
    <property type="evidence" value="ECO:0007669"/>
    <property type="project" value="TreeGrafter"/>
</dbReference>
<dbReference type="RefSeq" id="XP_018711920.1">
    <property type="nucleotide sequence ID" value="XM_018854128.1"/>
</dbReference>
<evidence type="ECO:0000313" key="5">
    <source>
        <dbReference type="EMBL" id="OBA21410.1"/>
    </source>
</evidence>
<evidence type="ECO:0000256" key="1">
    <source>
        <dbReference type="ARBA" id="ARBA00004123"/>
    </source>
</evidence>
<keyword evidence="3" id="KW-0804">Transcription</keyword>
<evidence type="ECO:0000256" key="2">
    <source>
        <dbReference type="ARBA" id="ARBA00023015"/>
    </source>
</evidence>
<dbReference type="GeneID" id="30027104"/>
<gene>
    <name evidence="5" type="ORF">METBIDRAFT_11928</name>
</gene>
<keyword evidence="4" id="KW-0539">Nucleus</keyword>
<evidence type="ECO:0000313" key="6">
    <source>
        <dbReference type="Proteomes" id="UP000092555"/>
    </source>
</evidence>
<dbReference type="PANTHER" id="PTHR47427">
    <property type="entry name" value="PROTEIN STE12"/>
    <property type="match status" value="1"/>
</dbReference>